<evidence type="ECO:0000313" key="1">
    <source>
        <dbReference type="EMBL" id="GHO47382.1"/>
    </source>
</evidence>
<dbReference type="AlphaFoldDB" id="A0A8J3MSR9"/>
<sequence length="79" mass="8756">MLQIQLFDASVLNGPCVGVETNAAFFAATAGGMYETIEFTHETTNGMKMYLEWQGKAFRKYVSGTTILTRNNEGLIENI</sequence>
<dbReference type="Gene3D" id="3.10.450.50">
    <property type="match status" value="1"/>
</dbReference>
<accession>A0A8J3MSR9</accession>
<name>A0A8J3MSR9_9CHLR</name>
<comment type="caution">
    <text evidence="1">The sequence shown here is derived from an EMBL/GenBank/DDBJ whole genome shotgun (WGS) entry which is preliminary data.</text>
</comment>
<dbReference type="EMBL" id="BNJF01000003">
    <property type="protein sequence ID" value="GHO47382.1"/>
    <property type="molecule type" value="Genomic_DNA"/>
</dbReference>
<evidence type="ECO:0000313" key="2">
    <source>
        <dbReference type="Proteomes" id="UP000612362"/>
    </source>
</evidence>
<proteinExistence type="predicted"/>
<keyword evidence="2" id="KW-1185">Reference proteome</keyword>
<protein>
    <submittedName>
        <fullName evidence="1">Uncharacterized protein</fullName>
    </submittedName>
</protein>
<dbReference type="Proteomes" id="UP000612362">
    <property type="component" value="Unassembled WGS sequence"/>
</dbReference>
<gene>
    <name evidence="1" type="ORF">KSX_55450</name>
</gene>
<reference evidence="1" key="1">
    <citation type="submission" date="2020-10" db="EMBL/GenBank/DDBJ databases">
        <title>Taxonomic study of unclassified bacteria belonging to the class Ktedonobacteria.</title>
        <authorList>
            <person name="Yabe S."/>
            <person name="Wang C.M."/>
            <person name="Zheng Y."/>
            <person name="Sakai Y."/>
            <person name="Cavaletti L."/>
            <person name="Monciardini P."/>
            <person name="Donadio S."/>
        </authorList>
    </citation>
    <scope>NUCLEOTIDE SEQUENCE</scope>
    <source>
        <strain evidence="1">SOSP1-1</strain>
    </source>
</reference>
<organism evidence="1 2">
    <name type="scientific">Ktedonospora formicarum</name>
    <dbReference type="NCBI Taxonomy" id="2778364"/>
    <lineage>
        <taxon>Bacteria</taxon>
        <taxon>Bacillati</taxon>
        <taxon>Chloroflexota</taxon>
        <taxon>Ktedonobacteria</taxon>
        <taxon>Ktedonobacterales</taxon>
        <taxon>Ktedonobacteraceae</taxon>
        <taxon>Ktedonospora</taxon>
    </lineage>
</organism>